<accession>A0A5D3DZG6</accession>
<reference evidence="2 3" key="1">
    <citation type="submission" date="2019-08" db="EMBL/GenBank/DDBJ databases">
        <title>Draft genome sequences of two oriental melons (Cucumis melo L. var makuwa).</title>
        <authorList>
            <person name="Kwon S.-Y."/>
        </authorList>
    </citation>
    <scope>NUCLEOTIDE SEQUENCE [LARGE SCALE GENOMIC DNA]</scope>
    <source>
        <strain evidence="3">cv. Chang Bougi</strain>
        <tissue evidence="2">Leaf</tissue>
    </source>
</reference>
<feature type="region of interest" description="Disordered" evidence="1">
    <location>
        <begin position="1"/>
        <end position="23"/>
    </location>
</feature>
<dbReference type="InterPro" id="IPR043128">
    <property type="entry name" value="Rev_trsase/Diguanyl_cyclase"/>
</dbReference>
<dbReference type="EMBL" id="SSTD01001747">
    <property type="protein sequence ID" value="TYK29267.1"/>
    <property type="molecule type" value="Genomic_DNA"/>
</dbReference>
<dbReference type="CDD" id="cd01647">
    <property type="entry name" value="RT_LTR"/>
    <property type="match status" value="1"/>
</dbReference>
<dbReference type="InterPro" id="IPR053134">
    <property type="entry name" value="RNA-dir_DNA_polymerase"/>
</dbReference>
<dbReference type="Proteomes" id="UP000321947">
    <property type="component" value="Unassembled WGS sequence"/>
</dbReference>
<sequence length="505" mass="57612">MVKRHDVILTNPKKEGLEQGEGETSCHHITIIEESEIETSEEDVEDAPQSLEDGGQSIVDELKEVNFGTIEEPCPTFISASLSSEEEGFIHEVKYPTWIANIVLVRKKNGQLHVCVDFRDLNNACLKDDFPLPITEIMVDATTGHEALSFMYGYNKIRMAFSNEEIIAFRTPKGIYYYKVIPFGLKNVGATYQRAMQKDLKVVSNRLQKYQLRINPLECTFGVTSRKFIGFIVRHRGIEINQSKIDVIQKMPRPKSLHDLRSLQGRLAFEGSSPTWPERSLGALLAQEDEKGKECALYYLSRTLAFTVHLVAKADPIKISGLDNWPSNGIGDRSIINKNLRFDSVMLEHFLKTENKRADALANLATALTMPKDITMNIPLYQRWIMPSILSECQEVNVMTSHLINEEDWRQPIIEYLKHGMLSKDSHYKTEEESIKALKEAHVGCPSPRKRNFIPKNDSVRGLDTEDNQELEALDEKRLKAQQALECYQARMSKAFDKHVKPHSF</sequence>
<dbReference type="Gene3D" id="3.30.70.270">
    <property type="match status" value="1"/>
</dbReference>
<dbReference type="Gene3D" id="3.10.10.10">
    <property type="entry name" value="HIV Type 1 Reverse Transcriptase, subunit A, domain 1"/>
    <property type="match status" value="1"/>
</dbReference>
<dbReference type="InterPro" id="IPR043502">
    <property type="entry name" value="DNA/RNA_pol_sf"/>
</dbReference>
<dbReference type="PANTHER" id="PTHR24559">
    <property type="entry name" value="TRANSPOSON TY3-I GAG-POL POLYPROTEIN"/>
    <property type="match status" value="1"/>
</dbReference>
<organism evidence="2 3">
    <name type="scientific">Cucumis melo var. makuwa</name>
    <name type="common">Oriental melon</name>
    <dbReference type="NCBI Taxonomy" id="1194695"/>
    <lineage>
        <taxon>Eukaryota</taxon>
        <taxon>Viridiplantae</taxon>
        <taxon>Streptophyta</taxon>
        <taxon>Embryophyta</taxon>
        <taxon>Tracheophyta</taxon>
        <taxon>Spermatophyta</taxon>
        <taxon>Magnoliopsida</taxon>
        <taxon>eudicotyledons</taxon>
        <taxon>Gunneridae</taxon>
        <taxon>Pentapetalae</taxon>
        <taxon>rosids</taxon>
        <taxon>fabids</taxon>
        <taxon>Cucurbitales</taxon>
        <taxon>Cucurbitaceae</taxon>
        <taxon>Benincaseae</taxon>
        <taxon>Cucumis</taxon>
    </lineage>
</organism>
<feature type="compositionally biased region" description="Basic and acidic residues" evidence="1">
    <location>
        <begin position="1"/>
        <end position="17"/>
    </location>
</feature>
<evidence type="ECO:0000313" key="2">
    <source>
        <dbReference type="EMBL" id="TYK29267.1"/>
    </source>
</evidence>
<gene>
    <name evidence="2" type="ORF">E5676_scaffold1212G00320</name>
</gene>
<evidence type="ECO:0000313" key="3">
    <source>
        <dbReference type="Proteomes" id="UP000321947"/>
    </source>
</evidence>
<dbReference type="SUPFAM" id="SSF56672">
    <property type="entry name" value="DNA/RNA polymerases"/>
    <property type="match status" value="1"/>
</dbReference>
<dbReference type="PANTHER" id="PTHR24559:SF439">
    <property type="entry name" value="RETROTRANSPOSON, UNCLASSIFIED-LIKE PROTEIN"/>
    <property type="match status" value="1"/>
</dbReference>
<dbReference type="AlphaFoldDB" id="A0A5D3DZG6"/>
<evidence type="ECO:0000256" key="1">
    <source>
        <dbReference type="SAM" id="MobiDB-lite"/>
    </source>
</evidence>
<comment type="caution">
    <text evidence="2">The sequence shown here is derived from an EMBL/GenBank/DDBJ whole genome shotgun (WGS) entry which is preliminary data.</text>
</comment>
<name>A0A5D3DZG6_CUCMM</name>
<proteinExistence type="predicted"/>
<protein>
    <submittedName>
        <fullName evidence="2">Uncharacterized protein</fullName>
    </submittedName>
</protein>